<gene>
    <name evidence="8" type="ORF">A5821_000523</name>
</gene>
<evidence type="ECO:0000256" key="5">
    <source>
        <dbReference type="ARBA" id="ARBA00023136"/>
    </source>
</evidence>
<dbReference type="AlphaFoldDB" id="A0AAQ3W602"/>
<dbReference type="InterPro" id="IPR051449">
    <property type="entry name" value="ABC-2_transporter_component"/>
</dbReference>
<reference evidence="9" key="1">
    <citation type="submission" date="2017-05" db="EMBL/GenBank/DDBJ databases">
        <title>The Genome Sequence of EEnterococcus faecalis 9F2_4866.</title>
        <authorList>
            <consortium name="The Broad Institute Genomics Platform"/>
            <consortium name="The Broad Institute Genomic Center for Infectious Diseases"/>
            <person name="Earl A."/>
            <person name="Manson A."/>
            <person name="Schwartman J."/>
            <person name="Gilmore M."/>
            <person name="Abouelleil A."/>
            <person name="Cao P."/>
            <person name="Chapman S."/>
            <person name="Cusick C."/>
            <person name="Shea T."/>
            <person name="Young S."/>
            <person name="Neafsey D."/>
            <person name="Nusbaum C."/>
            <person name="Birren B."/>
        </authorList>
    </citation>
    <scope>NUCLEOTIDE SEQUENCE [LARGE SCALE GENOMIC DNA]</scope>
    <source>
        <strain evidence="9">7F3_DIV0205</strain>
    </source>
</reference>
<evidence type="ECO:0000259" key="7">
    <source>
        <dbReference type="Pfam" id="PF12698"/>
    </source>
</evidence>
<reference evidence="8 9" key="2">
    <citation type="submission" date="2024-03" db="EMBL/GenBank/DDBJ databases">
        <title>The Genome Sequence of Enterococcus sp. DIV0205d.</title>
        <authorList>
            <consortium name="The Broad Institute Genomics Platform"/>
            <consortium name="The Broad Institute Microbial Omics Core"/>
            <consortium name="The Broad Institute Genomic Center for Infectious Diseases"/>
            <person name="Earl A."/>
            <person name="Manson A."/>
            <person name="Gilmore M."/>
            <person name="Schwartman J."/>
            <person name="Shea T."/>
            <person name="Abouelleil A."/>
            <person name="Cao P."/>
            <person name="Chapman S."/>
            <person name="Cusick C."/>
            <person name="Young S."/>
            <person name="Neafsey D."/>
            <person name="Nusbaum C."/>
            <person name="Birren B."/>
        </authorList>
    </citation>
    <scope>NUCLEOTIDE SEQUENCE [LARGE SCALE GENOMIC DNA]</scope>
    <source>
        <strain evidence="8 9">7F3_DIV0205</strain>
    </source>
</reference>
<dbReference type="PANTHER" id="PTHR30294:SF29">
    <property type="entry name" value="MULTIDRUG ABC TRANSPORTER PERMEASE YBHS-RELATED"/>
    <property type="match status" value="1"/>
</dbReference>
<dbReference type="InterPro" id="IPR013525">
    <property type="entry name" value="ABC2_TM"/>
</dbReference>
<evidence type="ECO:0000313" key="8">
    <source>
        <dbReference type="EMBL" id="WYJ99446.1"/>
    </source>
</evidence>
<sequence length="422" mass="45906">MSKFWIIASDVYKKNVKSVSFVIMILVPFLVMGIIYIAGSLAGGFSEETKVGLVSDNQELATQLAKSKTDDYTFKVVQSQKEAEKQLKDKDLDAFLVLDTKTEQIKGKLYAESSLGTTTELMMGQMLNGVQSSLNASKLNLTPEQLASLSQPANFEKTKVSFDDNGKMTTGQDNTAIQSAMSFVITIILWVIIITYASIIAQEIASEKGTRIMEVILSSTKAQTHFYGKLTGVILVALTQILIYAAAIGIGYTQLKDLDMVKGFLEGLSSANIFGSFLFFTLAFFVLGVLVYSVLAALCGSLVSKPEDTAKAVQPIIYVAMIGYFIGISLGTTDPQNIVIKVSSYIPLISSFIMPIRLASETVTNTGAMISVLILVVFGVILTMFSAKLYKSNVLVYSEGGVFKSLKQSISILRNERKKVAK</sequence>
<name>A0AAQ3W602_9ENTE</name>
<dbReference type="Pfam" id="PF12698">
    <property type="entry name" value="ABC2_membrane_3"/>
    <property type="match status" value="1"/>
</dbReference>
<feature type="domain" description="ABC-2 type transporter transmembrane" evidence="7">
    <location>
        <begin position="20"/>
        <end position="387"/>
    </location>
</feature>
<feature type="transmembrane region" description="Helical" evidence="6">
    <location>
        <begin position="21"/>
        <end position="45"/>
    </location>
</feature>
<dbReference type="PANTHER" id="PTHR30294">
    <property type="entry name" value="MEMBRANE COMPONENT OF ABC TRANSPORTER YHHJ-RELATED"/>
    <property type="match status" value="1"/>
</dbReference>
<keyword evidence="9" id="KW-1185">Reference proteome</keyword>
<dbReference type="RefSeq" id="WP_086312952.1">
    <property type="nucleotide sequence ID" value="NZ_CP147244.1"/>
</dbReference>
<dbReference type="Proteomes" id="UP000194948">
    <property type="component" value="Chromosome"/>
</dbReference>
<proteinExistence type="predicted"/>
<comment type="subcellular location">
    <subcellularLocation>
        <location evidence="1">Cell membrane</location>
        <topology evidence="1">Multi-pass membrane protein</topology>
    </subcellularLocation>
</comment>
<dbReference type="GO" id="GO:0005886">
    <property type="term" value="C:plasma membrane"/>
    <property type="evidence" value="ECO:0007669"/>
    <property type="project" value="UniProtKB-SubCell"/>
</dbReference>
<dbReference type="EMBL" id="CP147244">
    <property type="protein sequence ID" value="WYJ99446.1"/>
    <property type="molecule type" value="Genomic_DNA"/>
</dbReference>
<accession>A0AAQ3W602</accession>
<keyword evidence="4 6" id="KW-1133">Transmembrane helix</keyword>
<evidence type="ECO:0000313" key="9">
    <source>
        <dbReference type="Proteomes" id="UP000194948"/>
    </source>
</evidence>
<feature type="transmembrane region" description="Helical" evidence="6">
    <location>
        <begin position="226"/>
        <end position="253"/>
    </location>
</feature>
<organism evidence="8 9">
    <name type="scientific">Candidatus Enterococcus palustris</name>
    <dbReference type="NCBI Taxonomy" id="1834189"/>
    <lineage>
        <taxon>Bacteria</taxon>
        <taxon>Bacillati</taxon>
        <taxon>Bacillota</taxon>
        <taxon>Bacilli</taxon>
        <taxon>Lactobacillales</taxon>
        <taxon>Enterococcaceae</taxon>
        <taxon>Enterococcus</taxon>
    </lineage>
</organism>
<feature type="transmembrane region" description="Helical" evidence="6">
    <location>
        <begin position="180"/>
        <end position="205"/>
    </location>
</feature>
<feature type="transmembrane region" description="Helical" evidence="6">
    <location>
        <begin position="273"/>
        <end position="303"/>
    </location>
</feature>
<dbReference type="GO" id="GO:0140359">
    <property type="term" value="F:ABC-type transporter activity"/>
    <property type="evidence" value="ECO:0007669"/>
    <property type="project" value="InterPro"/>
</dbReference>
<keyword evidence="2" id="KW-1003">Cell membrane</keyword>
<evidence type="ECO:0000256" key="1">
    <source>
        <dbReference type="ARBA" id="ARBA00004651"/>
    </source>
</evidence>
<evidence type="ECO:0000256" key="6">
    <source>
        <dbReference type="SAM" id="Phobius"/>
    </source>
</evidence>
<feature type="transmembrane region" description="Helical" evidence="6">
    <location>
        <begin position="368"/>
        <end position="387"/>
    </location>
</feature>
<keyword evidence="3 6" id="KW-0812">Transmembrane</keyword>
<evidence type="ECO:0000256" key="4">
    <source>
        <dbReference type="ARBA" id="ARBA00022989"/>
    </source>
</evidence>
<protein>
    <submittedName>
        <fullName evidence="8">ABC-2 type transport system permease</fullName>
    </submittedName>
</protein>
<evidence type="ECO:0000256" key="2">
    <source>
        <dbReference type="ARBA" id="ARBA00022475"/>
    </source>
</evidence>
<feature type="transmembrane region" description="Helical" evidence="6">
    <location>
        <begin position="315"/>
        <end position="332"/>
    </location>
</feature>
<keyword evidence="5 6" id="KW-0472">Membrane</keyword>
<evidence type="ECO:0000256" key="3">
    <source>
        <dbReference type="ARBA" id="ARBA00022692"/>
    </source>
</evidence>